<evidence type="ECO:0000313" key="1">
    <source>
        <dbReference type="EMBL" id="GJT51500.1"/>
    </source>
</evidence>
<proteinExistence type="predicted"/>
<reference evidence="1" key="2">
    <citation type="submission" date="2022-01" db="EMBL/GenBank/DDBJ databases">
        <authorList>
            <person name="Yamashiro T."/>
            <person name="Shiraishi A."/>
            <person name="Satake H."/>
            <person name="Nakayama K."/>
        </authorList>
    </citation>
    <scope>NUCLEOTIDE SEQUENCE</scope>
</reference>
<sequence length="246" mass="27904">MWDFENLWRRAAISSSFKSLIMAGNCCRLQKCVIHDGVAVPWFNLGRFNSNGRMSPSGSDKLDQLQMMLAHLLEQETHCFSNKVKSTVPKGIECDGLLEHDRDSVGVGWFKSTTTKSGWNLELSTKLVGRPLAITDWSVIERSDSSNISQSVCDVVIPKFTLESEIGRVSKFLGNLLRMTAEQVSFKGMRHHGIGEANLENQISKDFIEFLVFGSFAFSLRLSSFLHVEMELMLRNWRNKQAQHWA</sequence>
<protein>
    <submittedName>
        <fullName evidence="1">Uncharacterized protein</fullName>
    </submittedName>
</protein>
<dbReference type="Proteomes" id="UP001151760">
    <property type="component" value="Unassembled WGS sequence"/>
</dbReference>
<keyword evidence="2" id="KW-1185">Reference proteome</keyword>
<reference evidence="1" key="1">
    <citation type="journal article" date="2022" name="Int. J. Mol. Sci.">
        <title>Draft Genome of Tanacetum Coccineum: Genomic Comparison of Closely Related Tanacetum-Family Plants.</title>
        <authorList>
            <person name="Yamashiro T."/>
            <person name="Shiraishi A."/>
            <person name="Nakayama K."/>
            <person name="Satake H."/>
        </authorList>
    </citation>
    <scope>NUCLEOTIDE SEQUENCE</scope>
</reference>
<gene>
    <name evidence="1" type="ORF">Tco_0977657</name>
</gene>
<dbReference type="EMBL" id="BQNB010016413">
    <property type="protein sequence ID" value="GJT51500.1"/>
    <property type="molecule type" value="Genomic_DNA"/>
</dbReference>
<comment type="caution">
    <text evidence="1">The sequence shown here is derived from an EMBL/GenBank/DDBJ whole genome shotgun (WGS) entry which is preliminary data.</text>
</comment>
<evidence type="ECO:0000313" key="2">
    <source>
        <dbReference type="Proteomes" id="UP001151760"/>
    </source>
</evidence>
<organism evidence="1 2">
    <name type="scientific">Tanacetum coccineum</name>
    <dbReference type="NCBI Taxonomy" id="301880"/>
    <lineage>
        <taxon>Eukaryota</taxon>
        <taxon>Viridiplantae</taxon>
        <taxon>Streptophyta</taxon>
        <taxon>Embryophyta</taxon>
        <taxon>Tracheophyta</taxon>
        <taxon>Spermatophyta</taxon>
        <taxon>Magnoliopsida</taxon>
        <taxon>eudicotyledons</taxon>
        <taxon>Gunneridae</taxon>
        <taxon>Pentapetalae</taxon>
        <taxon>asterids</taxon>
        <taxon>campanulids</taxon>
        <taxon>Asterales</taxon>
        <taxon>Asteraceae</taxon>
        <taxon>Asteroideae</taxon>
        <taxon>Anthemideae</taxon>
        <taxon>Anthemidinae</taxon>
        <taxon>Tanacetum</taxon>
    </lineage>
</organism>
<name>A0ABQ5EKS9_9ASTR</name>
<accession>A0ABQ5EKS9</accession>